<dbReference type="OrthoDB" id="2639837at2"/>
<dbReference type="Proteomes" id="UP000325218">
    <property type="component" value="Unassembled WGS sequence"/>
</dbReference>
<reference evidence="1 2" key="1">
    <citation type="submission" date="2019-08" db="EMBL/GenBank/DDBJ databases">
        <title>Genome sequencing of Paenibacillus faecis DSM 23593(T).</title>
        <authorList>
            <person name="Kook J.-K."/>
            <person name="Park S.-N."/>
            <person name="Lim Y.K."/>
        </authorList>
    </citation>
    <scope>NUCLEOTIDE SEQUENCE [LARGE SCALE GENOMIC DNA]</scope>
    <source>
        <strain evidence="1 2">DSM 23593</strain>
    </source>
</reference>
<keyword evidence="2" id="KW-1185">Reference proteome</keyword>
<protein>
    <submittedName>
        <fullName evidence="1">Uncharacterized protein</fullName>
    </submittedName>
</protein>
<dbReference type="RefSeq" id="WP_148449936.1">
    <property type="nucleotide sequence ID" value="NZ_VSDO01000001.1"/>
</dbReference>
<organism evidence="1 2">
    <name type="scientific">Paenibacillus faecis</name>
    <dbReference type="NCBI Taxonomy" id="862114"/>
    <lineage>
        <taxon>Bacteria</taxon>
        <taxon>Bacillati</taxon>
        <taxon>Bacillota</taxon>
        <taxon>Bacilli</taxon>
        <taxon>Bacillales</taxon>
        <taxon>Paenibacillaceae</taxon>
        <taxon>Paenibacillus</taxon>
    </lineage>
</organism>
<gene>
    <name evidence="1" type="ORF">FRY98_01570</name>
</gene>
<accession>A0A5D0D0S9</accession>
<sequence length="131" mass="15011">MDSLEQIKEHYKSLENRVRLFIMVHSDIEYVQGSSECVEGGAFTWATLSPDSQLIQSELYHEYMSLIKRARKHLELAGSSYLETFDKSCAEVKAYILQENLLWGSSLQDVFIGVKKELDLQRGLIAQPILI</sequence>
<comment type="caution">
    <text evidence="1">The sequence shown here is derived from an EMBL/GenBank/DDBJ whole genome shotgun (WGS) entry which is preliminary data.</text>
</comment>
<name>A0A5D0D0S9_9BACL</name>
<dbReference type="EMBL" id="VSDO01000001">
    <property type="protein sequence ID" value="TYA14405.1"/>
    <property type="molecule type" value="Genomic_DNA"/>
</dbReference>
<evidence type="ECO:0000313" key="2">
    <source>
        <dbReference type="Proteomes" id="UP000325218"/>
    </source>
</evidence>
<evidence type="ECO:0000313" key="1">
    <source>
        <dbReference type="EMBL" id="TYA14405.1"/>
    </source>
</evidence>
<dbReference type="AlphaFoldDB" id="A0A5D0D0S9"/>
<proteinExistence type="predicted"/>